<protein>
    <submittedName>
        <fullName evidence="1">Uncharacterized protein</fullName>
    </submittedName>
</protein>
<dbReference type="AlphaFoldDB" id="A0A367CE97"/>
<gene>
    <name evidence="1" type="ORF">EA71_02729</name>
</gene>
<reference evidence="1 2" key="1">
    <citation type="submission" date="2015-06" db="EMBL/GenBank/DDBJ databases">
        <title>The Genome Sequence of Enterococcus durans 4EA1.</title>
        <authorList>
            <consortium name="The Broad Institute Genomics Platform"/>
            <consortium name="The Broad Institute Genome Sequencing Center for Infectious Disease"/>
            <person name="Earl A.M."/>
            <person name="Van Tyne D."/>
            <person name="Lebreton F."/>
            <person name="Saavedra J.T."/>
            <person name="Gilmore M.S."/>
            <person name="Manson Mcguire A."/>
            <person name="Clock S."/>
            <person name="Crupain M."/>
            <person name="Rangan U."/>
            <person name="Young S."/>
            <person name="Abouelleil A."/>
            <person name="Cao P."/>
            <person name="Chapman S.B."/>
            <person name="Griggs A."/>
            <person name="Priest M."/>
            <person name="Shea T."/>
            <person name="Wortman J."/>
            <person name="Nusbaum C."/>
            <person name="Birren B."/>
        </authorList>
    </citation>
    <scope>NUCLEOTIDE SEQUENCE [LARGE SCALE GENOMIC DNA]</scope>
    <source>
        <strain evidence="1 2">4EA1</strain>
    </source>
</reference>
<name>A0A367CE97_9ENTE</name>
<evidence type="ECO:0000313" key="1">
    <source>
        <dbReference type="EMBL" id="RCA09873.1"/>
    </source>
</evidence>
<organism evidence="1 2">
    <name type="scientific">Enterococcus durans</name>
    <dbReference type="NCBI Taxonomy" id="53345"/>
    <lineage>
        <taxon>Bacteria</taxon>
        <taxon>Bacillati</taxon>
        <taxon>Bacillota</taxon>
        <taxon>Bacilli</taxon>
        <taxon>Lactobacillales</taxon>
        <taxon>Enterococcaceae</taxon>
        <taxon>Enterococcus</taxon>
    </lineage>
</organism>
<accession>A0A367CE97</accession>
<dbReference type="Proteomes" id="UP000252797">
    <property type="component" value="Unassembled WGS sequence"/>
</dbReference>
<comment type="caution">
    <text evidence="1">The sequence shown here is derived from an EMBL/GenBank/DDBJ whole genome shotgun (WGS) entry which is preliminary data.</text>
</comment>
<dbReference type="EMBL" id="LEPB01000006">
    <property type="protein sequence ID" value="RCA09873.1"/>
    <property type="molecule type" value="Genomic_DNA"/>
</dbReference>
<evidence type="ECO:0000313" key="2">
    <source>
        <dbReference type="Proteomes" id="UP000252797"/>
    </source>
</evidence>
<proteinExistence type="predicted"/>
<sequence length="119" mass="13786">MKQKKTYELRITADEIKSTDPTFTMKNLSLGDNYQPKDAYFRTAEGEITRRNYGKNERKISNQTLPRLAIQMFEQSIVSLPESERATFPVCRYHSGDEIIRGIFPDVDSFKKKGSPLNF</sequence>